<comment type="caution">
    <text evidence="1">The sequence shown here is derived from an EMBL/GenBank/DDBJ whole genome shotgun (WGS) entry which is preliminary data.</text>
</comment>
<proteinExistence type="predicted"/>
<sequence length="34" mass="3926">MWFRLDCMQGRCGELSTLKRARSLRVTCKCGTAF</sequence>
<dbReference type="Proteomes" id="UP000815325">
    <property type="component" value="Unassembled WGS sequence"/>
</dbReference>
<evidence type="ECO:0000313" key="2">
    <source>
        <dbReference type="Proteomes" id="UP000815325"/>
    </source>
</evidence>
<evidence type="ECO:0000313" key="1">
    <source>
        <dbReference type="EMBL" id="KAF5830181.1"/>
    </source>
</evidence>
<protein>
    <recommendedName>
        <fullName evidence="3">Encoded protein</fullName>
    </recommendedName>
</protein>
<reference evidence="1" key="1">
    <citation type="submission" date="2017-08" db="EMBL/GenBank/DDBJ databases">
        <authorList>
            <person name="Polle J.E."/>
            <person name="Barry K."/>
            <person name="Cushman J."/>
            <person name="Schmutz J."/>
            <person name="Tran D."/>
            <person name="Hathwaick L.T."/>
            <person name="Yim W.C."/>
            <person name="Jenkins J."/>
            <person name="Mckie-Krisberg Z.M."/>
            <person name="Prochnik S."/>
            <person name="Lindquist E."/>
            <person name="Dockter R.B."/>
            <person name="Adam C."/>
            <person name="Molina H."/>
            <person name="Bunkerborg J."/>
            <person name="Jin E."/>
            <person name="Buchheim M."/>
            <person name="Magnuson J."/>
        </authorList>
    </citation>
    <scope>NUCLEOTIDE SEQUENCE</scope>
    <source>
        <strain evidence="1">CCAP 19/18</strain>
    </source>
</reference>
<organism evidence="1 2">
    <name type="scientific">Dunaliella salina</name>
    <name type="common">Green alga</name>
    <name type="synonym">Protococcus salinus</name>
    <dbReference type="NCBI Taxonomy" id="3046"/>
    <lineage>
        <taxon>Eukaryota</taxon>
        <taxon>Viridiplantae</taxon>
        <taxon>Chlorophyta</taxon>
        <taxon>core chlorophytes</taxon>
        <taxon>Chlorophyceae</taxon>
        <taxon>CS clade</taxon>
        <taxon>Chlamydomonadales</taxon>
        <taxon>Dunaliellaceae</taxon>
        <taxon>Dunaliella</taxon>
    </lineage>
</organism>
<dbReference type="EMBL" id="MU070070">
    <property type="protein sequence ID" value="KAF5830181.1"/>
    <property type="molecule type" value="Genomic_DNA"/>
</dbReference>
<name>A0ABQ7G6E7_DUNSA</name>
<evidence type="ECO:0008006" key="3">
    <source>
        <dbReference type="Google" id="ProtNLM"/>
    </source>
</evidence>
<gene>
    <name evidence="1" type="ORF">DUNSADRAFT_14911</name>
</gene>
<accession>A0ABQ7G6E7</accession>
<keyword evidence="2" id="KW-1185">Reference proteome</keyword>